<feature type="non-terminal residue" evidence="2">
    <location>
        <position position="1"/>
    </location>
</feature>
<proteinExistence type="predicted"/>
<keyword evidence="3" id="KW-1185">Reference proteome</keyword>
<evidence type="ECO:0000259" key="1">
    <source>
        <dbReference type="PROSITE" id="PS50011"/>
    </source>
</evidence>
<dbReference type="GO" id="GO:0005524">
    <property type="term" value="F:ATP binding"/>
    <property type="evidence" value="ECO:0007669"/>
    <property type="project" value="InterPro"/>
</dbReference>
<dbReference type="InterPro" id="IPR000719">
    <property type="entry name" value="Prot_kinase_dom"/>
</dbReference>
<dbReference type="GO" id="GO:0004672">
    <property type="term" value="F:protein kinase activity"/>
    <property type="evidence" value="ECO:0007669"/>
    <property type="project" value="InterPro"/>
</dbReference>
<dbReference type="Proteomes" id="UP001287356">
    <property type="component" value="Unassembled WGS sequence"/>
</dbReference>
<dbReference type="AlphaFoldDB" id="A0AAE0K505"/>
<dbReference type="EMBL" id="JAULSN010000006">
    <property type="protein sequence ID" value="KAK3369541.1"/>
    <property type="molecule type" value="Genomic_DNA"/>
</dbReference>
<reference evidence="2" key="1">
    <citation type="journal article" date="2023" name="Mol. Phylogenet. Evol.">
        <title>Genome-scale phylogeny and comparative genomics of the fungal order Sordariales.</title>
        <authorList>
            <person name="Hensen N."/>
            <person name="Bonometti L."/>
            <person name="Westerberg I."/>
            <person name="Brannstrom I.O."/>
            <person name="Guillou S."/>
            <person name="Cros-Aarteil S."/>
            <person name="Calhoun S."/>
            <person name="Haridas S."/>
            <person name="Kuo A."/>
            <person name="Mondo S."/>
            <person name="Pangilinan J."/>
            <person name="Riley R."/>
            <person name="LaButti K."/>
            <person name="Andreopoulos B."/>
            <person name="Lipzen A."/>
            <person name="Chen C."/>
            <person name="Yan M."/>
            <person name="Daum C."/>
            <person name="Ng V."/>
            <person name="Clum A."/>
            <person name="Steindorff A."/>
            <person name="Ohm R.A."/>
            <person name="Martin F."/>
            <person name="Silar P."/>
            <person name="Natvig D.O."/>
            <person name="Lalanne C."/>
            <person name="Gautier V."/>
            <person name="Ament-Velasquez S.L."/>
            <person name="Kruys A."/>
            <person name="Hutchinson M.I."/>
            <person name="Powell A.J."/>
            <person name="Barry K."/>
            <person name="Miller A.N."/>
            <person name="Grigoriev I.V."/>
            <person name="Debuchy R."/>
            <person name="Gladieux P."/>
            <person name="Hiltunen Thoren M."/>
            <person name="Johannesson H."/>
        </authorList>
    </citation>
    <scope>NUCLEOTIDE SEQUENCE</scope>
    <source>
        <strain evidence="2">CBS 958.72</strain>
    </source>
</reference>
<accession>A0AAE0K505</accession>
<organism evidence="2 3">
    <name type="scientific">Lasiosphaeria ovina</name>
    <dbReference type="NCBI Taxonomy" id="92902"/>
    <lineage>
        <taxon>Eukaryota</taxon>
        <taxon>Fungi</taxon>
        <taxon>Dikarya</taxon>
        <taxon>Ascomycota</taxon>
        <taxon>Pezizomycotina</taxon>
        <taxon>Sordariomycetes</taxon>
        <taxon>Sordariomycetidae</taxon>
        <taxon>Sordariales</taxon>
        <taxon>Lasiosphaeriaceae</taxon>
        <taxon>Lasiosphaeria</taxon>
    </lineage>
</organism>
<dbReference type="Gene3D" id="1.10.510.10">
    <property type="entry name" value="Transferase(Phosphotransferase) domain 1"/>
    <property type="match status" value="1"/>
</dbReference>
<dbReference type="SUPFAM" id="SSF56112">
    <property type="entry name" value="Protein kinase-like (PK-like)"/>
    <property type="match status" value="1"/>
</dbReference>
<feature type="domain" description="Protein kinase" evidence="1">
    <location>
        <begin position="1"/>
        <end position="50"/>
    </location>
</feature>
<gene>
    <name evidence="2" type="ORF">B0T24DRAFT_533342</name>
</gene>
<dbReference type="PROSITE" id="PS50011">
    <property type="entry name" value="PROTEIN_KINASE_DOM"/>
    <property type="match status" value="1"/>
</dbReference>
<dbReference type="InterPro" id="IPR011009">
    <property type="entry name" value="Kinase-like_dom_sf"/>
</dbReference>
<protein>
    <recommendedName>
        <fullName evidence="1">Protein kinase domain-containing protein</fullName>
    </recommendedName>
</protein>
<reference evidence="2" key="2">
    <citation type="submission" date="2023-06" db="EMBL/GenBank/DDBJ databases">
        <authorList>
            <consortium name="Lawrence Berkeley National Laboratory"/>
            <person name="Haridas S."/>
            <person name="Hensen N."/>
            <person name="Bonometti L."/>
            <person name="Westerberg I."/>
            <person name="Brannstrom I.O."/>
            <person name="Guillou S."/>
            <person name="Cros-Aarteil S."/>
            <person name="Calhoun S."/>
            <person name="Kuo A."/>
            <person name="Mondo S."/>
            <person name="Pangilinan J."/>
            <person name="Riley R."/>
            <person name="Labutti K."/>
            <person name="Andreopoulos B."/>
            <person name="Lipzen A."/>
            <person name="Chen C."/>
            <person name="Yanf M."/>
            <person name="Daum C."/>
            <person name="Ng V."/>
            <person name="Clum A."/>
            <person name="Steindorff A."/>
            <person name="Ohm R."/>
            <person name="Martin F."/>
            <person name="Silar P."/>
            <person name="Natvig D."/>
            <person name="Lalanne C."/>
            <person name="Gautier V."/>
            <person name="Ament-Velasquez S.L."/>
            <person name="Kruys A."/>
            <person name="Hutchinson M.I."/>
            <person name="Powell A.J."/>
            <person name="Barry K."/>
            <person name="Miller A.N."/>
            <person name="Grigoriev I.V."/>
            <person name="Debuchy R."/>
            <person name="Gladieux P."/>
            <person name="Thoren M.H."/>
            <person name="Johannesson H."/>
        </authorList>
    </citation>
    <scope>NUCLEOTIDE SEQUENCE</scope>
    <source>
        <strain evidence="2">CBS 958.72</strain>
    </source>
</reference>
<comment type="caution">
    <text evidence="2">The sequence shown here is derived from an EMBL/GenBank/DDBJ whole genome shotgun (WGS) entry which is preliminary data.</text>
</comment>
<evidence type="ECO:0000313" key="2">
    <source>
        <dbReference type="EMBL" id="KAK3369541.1"/>
    </source>
</evidence>
<sequence>DIGVERKLLEKIVVRSLRAIHYNRVVHKNISLPNILFNSEVNRVMIIDFE</sequence>
<name>A0AAE0K505_9PEZI</name>
<evidence type="ECO:0000313" key="3">
    <source>
        <dbReference type="Proteomes" id="UP001287356"/>
    </source>
</evidence>